<evidence type="ECO:0000313" key="3">
    <source>
        <dbReference type="Proteomes" id="UP000310477"/>
    </source>
</evidence>
<comment type="caution">
    <text evidence="2">The sequence shown here is derived from an EMBL/GenBank/DDBJ whole genome shotgun (WGS) entry which is preliminary data.</text>
</comment>
<feature type="chain" id="PRO_5020980432" description="Lipoprotein" evidence="1">
    <location>
        <begin position="27"/>
        <end position="94"/>
    </location>
</feature>
<dbReference type="PROSITE" id="PS51257">
    <property type="entry name" value="PROKAR_LIPOPROTEIN"/>
    <property type="match status" value="1"/>
</dbReference>
<gene>
    <name evidence="2" type="ORF">FA045_08780</name>
</gene>
<dbReference type="RefSeq" id="WP_136876601.1">
    <property type="nucleotide sequence ID" value="NZ_SWBO01000004.1"/>
</dbReference>
<sequence length="94" mass="10778">MNQAKKFLLMAMALPLLIGGCELLEAEPEEEEQVVDKTTYTYSYTCPTGRKNTIQIPNRLSASCKSNWEYYARTYGCNDANNFAEAERRKRQCP</sequence>
<dbReference type="Proteomes" id="UP000310477">
    <property type="component" value="Unassembled WGS sequence"/>
</dbReference>
<protein>
    <recommendedName>
        <fullName evidence="4">Lipoprotein</fullName>
    </recommendedName>
</protein>
<keyword evidence="3" id="KW-1185">Reference proteome</keyword>
<keyword evidence="1" id="KW-0732">Signal</keyword>
<evidence type="ECO:0000256" key="1">
    <source>
        <dbReference type="SAM" id="SignalP"/>
    </source>
</evidence>
<name>A0A4V5NY95_9SPHI</name>
<evidence type="ECO:0008006" key="4">
    <source>
        <dbReference type="Google" id="ProtNLM"/>
    </source>
</evidence>
<dbReference type="OrthoDB" id="1451617at2"/>
<organism evidence="2 3">
    <name type="scientific">Pedobacter cryotolerans</name>
    <dbReference type="NCBI Taxonomy" id="2571270"/>
    <lineage>
        <taxon>Bacteria</taxon>
        <taxon>Pseudomonadati</taxon>
        <taxon>Bacteroidota</taxon>
        <taxon>Sphingobacteriia</taxon>
        <taxon>Sphingobacteriales</taxon>
        <taxon>Sphingobacteriaceae</taxon>
        <taxon>Pedobacter</taxon>
    </lineage>
</organism>
<proteinExistence type="predicted"/>
<evidence type="ECO:0000313" key="2">
    <source>
        <dbReference type="EMBL" id="TKC01323.1"/>
    </source>
</evidence>
<dbReference type="AlphaFoldDB" id="A0A4V5NY95"/>
<dbReference type="EMBL" id="SWBO01000004">
    <property type="protein sequence ID" value="TKC01323.1"/>
    <property type="molecule type" value="Genomic_DNA"/>
</dbReference>
<reference evidence="2 3" key="1">
    <citation type="submission" date="2019-04" db="EMBL/GenBank/DDBJ databases">
        <title>Pedobacter sp. AR-2-6 sp. nov., isolated from Arctic soil.</title>
        <authorList>
            <person name="Dahal R.H."/>
            <person name="Kim D.-U."/>
        </authorList>
    </citation>
    <scope>NUCLEOTIDE SEQUENCE [LARGE SCALE GENOMIC DNA]</scope>
    <source>
        <strain evidence="2 3">AR-2-6</strain>
    </source>
</reference>
<feature type="signal peptide" evidence="1">
    <location>
        <begin position="1"/>
        <end position="26"/>
    </location>
</feature>
<accession>A0A4V5NY95</accession>